<dbReference type="InParanoid" id="A0A2K1KUP7"/>
<reference evidence="3" key="3">
    <citation type="submission" date="2020-12" db="UniProtKB">
        <authorList>
            <consortium name="EnsemblPlants"/>
        </authorList>
    </citation>
    <scope>IDENTIFICATION</scope>
</reference>
<dbReference type="EMBL" id="ABEU02000003">
    <property type="protein sequence ID" value="PNR57507.1"/>
    <property type="molecule type" value="Genomic_DNA"/>
</dbReference>
<dbReference type="InterPro" id="IPR015403">
    <property type="entry name" value="Mon2/Sec7/BIG1-like_HDS"/>
</dbReference>
<dbReference type="EnsemblPlants" id="Pp3c3_16110V3.1">
    <property type="protein sequence ID" value="PAC:32942227.CDS.1"/>
    <property type="gene ID" value="Pp3c3_16110"/>
</dbReference>
<evidence type="ECO:0000313" key="4">
    <source>
        <dbReference type="Proteomes" id="UP000006727"/>
    </source>
</evidence>
<proteinExistence type="predicted"/>
<dbReference type="Pfam" id="PF09324">
    <property type="entry name" value="Sec7-like_HDS"/>
    <property type="match status" value="1"/>
</dbReference>
<feature type="domain" description="Mon2/Sec7/BIG1-like HDS" evidence="1">
    <location>
        <begin position="2"/>
        <end position="49"/>
    </location>
</feature>
<name>A0A2K1KUP7_PHYPA</name>
<evidence type="ECO:0000313" key="2">
    <source>
        <dbReference type="EMBL" id="PNR57507.1"/>
    </source>
</evidence>
<dbReference type="PaxDb" id="3218-PP1S25_279V6.1"/>
<evidence type="ECO:0000313" key="3">
    <source>
        <dbReference type="EnsemblPlants" id="PAC:32942227.CDS.1"/>
    </source>
</evidence>
<accession>A0A2K1KUP7</accession>
<dbReference type="AlphaFoldDB" id="A0A2K1KUP7"/>
<sequence>MDLMMDCIIQIIKSKVRSIKSEWQSMFMVFTIAEYNGMVSISNVVFENVE</sequence>
<keyword evidence="4" id="KW-1185">Reference proteome</keyword>
<evidence type="ECO:0000259" key="1">
    <source>
        <dbReference type="Pfam" id="PF09324"/>
    </source>
</evidence>
<dbReference type="Gramene" id="Pp3c3_16110V3.1">
    <property type="protein sequence ID" value="PAC:32942227.CDS.1"/>
    <property type="gene ID" value="Pp3c3_16110"/>
</dbReference>
<reference evidence="2 4" key="2">
    <citation type="journal article" date="2018" name="Plant J.">
        <title>The Physcomitrella patens chromosome-scale assembly reveals moss genome structure and evolution.</title>
        <authorList>
            <person name="Lang D."/>
            <person name="Ullrich K.K."/>
            <person name="Murat F."/>
            <person name="Fuchs J."/>
            <person name="Jenkins J."/>
            <person name="Haas F.B."/>
            <person name="Piednoel M."/>
            <person name="Gundlach H."/>
            <person name="Van Bel M."/>
            <person name="Meyberg R."/>
            <person name="Vives C."/>
            <person name="Morata J."/>
            <person name="Symeonidi A."/>
            <person name="Hiss M."/>
            <person name="Muchero W."/>
            <person name="Kamisugi Y."/>
            <person name="Saleh O."/>
            <person name="Blanc G."/>
            <person name="Decker E.L."/>
            <person name="van Gessel N."/>
            <person name="Grimwood J."/>
            <person name="Hayes R.D."/>
            <person name="Graham S.W."/>
            <person name="Gunter L.E."/>
            <person name="McDaniel S.F."/>
            <person name="Hoernstein S.N.W."/>
            <person name="Larsson A."/>
            <person name="Li F.W."/>
            <person name="Perroud P.F."/>
            <person name="Phillips J."/>
            <person name="Ranjan P."/>
            <person name="Rokshar D.S."/>
            <person name="Rothfels C.J."/>
            <person name="Schneider L."/>
            <person name="Shu S."/>
            <person name="Stevenson D.W."/>
            <person name="Thummler F."/>
            <person name="Tillich M."/>
            <person name="Villarreal Aguilar J.C."/>
            <person name="Widiez T."/>
            <person name="Wong G.K."/>
            <person name="Wymore A."/>
            <person name="Zhang Y."/>
            <person name="Zimmer A.D."/>
            <person name="Quatrano R.S."/>
            <person name="Mayer K.F.X."/>
            <person name="Goodstein D."/>
            <person name="Casacuberta J.M."/>
            <person name="Vandepoele K."/>
            <person name="Reski R."/>
            <person name="Cuming A.C."/>
            <person name="Tuskan G.A."/>
            <person name="Maumus F."/>
            <person name="Salse J."/>
            <person name="Schmutz J."/>
            <person name="Rensing S.A."/>
        </authorList>
    </citation>
    <scope>NUCLEOTIDE SEQUENCE [LARGE SCALE GENOMIC DNA]</scope>
    <source>
        <strain evidence="3 4">cv. Gransden 2004</strain>
    </source>
</reference>
<reference evidence="2 4" key="1">
    <citation type="journal article" date="2008" name="Science">
        <title>The Physcomitrella genome reveals evolutionary insights into the conquest of land by plants.</title>
        <authorList>
            <person name="Rensing S."/>
            <person name="Lang D."/>
            <person name="Zimmer A."/>
            <person name="Terry A."/>
            <person name="Salamov A."/>
            <person name="Shapiro H."/>
            <person name="Nishiyama T."/>
            <person name="Perroud P.-F."/>
            <person name="Lindquist E."/>
            <person name="Kamisugi Y."/>
            <person name="Tanahashi T."/>
            <person name="Sakakibara K."/>
            <person name="Fujita T."/>
            <person name="Oishi K."/>
            <person name="Shin-I T."/>
            <person name="Kuroki Y."/>
            <person name="Toyoda A."/>
            <person name="Suzuki Y."/>
            <person name="Hashimoto A."/>
            <person name="Yamaguchi K."/>
            <person name="Sugano A."/>
            <person name="Kohara Y."/>
            <person name="Fujiyama A."/>
            <person name="Anterola A."/>
            <person name="Aoki S."/>
            <person name="Ashton N."/>
            <person name="Barbazuk W.B."/>
            <person name="Barker E."/>
            <person name="Bennetzen J."/>
            <person name="Bezanilla M."/>
            <person name="Blankenship R."/>
            <person name="Cho S.H."/>
            <person name="Dutcher S."/>
            <person name="Estelle M."/>
            <person name="Fawcett J.A."/>
            <person name="Gundlach H."/>
            <person name="Hanada K."/>
            <person name="Heyl A."/>
            <person name="Hicks K.A."/>
            <person name="Hugh J."/>
            <person name="Lohr M."/>
            <person name="Mayer K."/>
            <person name="Melkozernov A."/>
            <person name="Murata T."/>
            <person name="Nelson D."/>
            <person name="Pils B."/>
            <person name="Prigge M."/>
            <person name="Reiss B."/>
            <person name="Renner T."/>
            <person name="Rombauts S."/>
            <person name="Rushton P."/>
            <person name="Sanderfoot A."/>
            <person name="Schween G."/>
            <person name="Shiu S.-H."/>
            <person name="Stueber K."/>
            <person name="Theodoulou F.L."/>
            <person name="Tu H."/>
            <person name="Van de Peer Y."/>
            <person name="Verrier P.J."/>
            <person name="Waters E."/>
            <person name="Wood A."/>
            <person name="Yang L."/>
            <person name="Cove D."/>
            <person name="Cuming A."/>
            <person name="Hasebe M."/>
            <person name="Lucas S."/>
            <person name="Mishler D.B."/>
            <person name="Reski R."/>
            <person name="Grigoriev I."/>
            <person name="Quatrano R.S."/>
            <person name="Boore J.L."/>
        </authorList>
    </citation>
    <scope>NUCLEOTIDE SEQUENCE [LARGE SCALE GENOMIC DNA]</scope>
    <source>
        <strain evidence="3 4">cv. Gransden 2004</strain>
    </source>
</reference>
<organism evidence="2">
    <name type="scientific">Physcomitrium patens</name>
    <name type="common">Spreading-leaved earth moss</name>
    <name type="synonym">Physcomitrella patens</name>
    <dbReference type="NCBI Taxonomy" id="3218"/>
    <lineage>
        <taxon>Eukaryota</taxon>
        <taxon>Viridiplantae</taxon>
        <taxon>Streptophyta</taxon>
        <taxon>Embryophyta</taxon>
        <taxon>Bryophyta</taxon>
        <taxon>Bryophytina</taxon>
        <taxon>Bryopsida</taxon>
        <taxon>Funariidae</taxon>
        <taxon>Funariales</taxon>
        <taxon>Funariaceae</taxon>
        <taxon>Physcomitrium</taxon>
    </lineage>
</organism>
<dbReference type="Proteomes" id="UP000006727">
    <property type="component" value="Chromosome 3"/>
</dbReference>
<gene>
    <name evidence="2" type="ORF">PHYPA_004501</name>
</gene>
<protein>
    <recommendedName>
        <fullName evidence="1">Mon2/Sec7/BIG1-like HDS domain-containing protein</fullName>
    </recommendedName>
</protein>